<dbReference type="PANTHER" id="PTHR42943:SF2">
    <property type="entry name" value="GLUTATHIONE S-TRANSFERASE KAPPA 1"/>
    <property type="match status" value="1"/>
</dbReference>
<dbReference type="InterPro" id="IPR036249">
    <property type="entry name" value="Thioredoxin-like_sf"/>
</dbReference>
<dbReference type="AlphaFoldDB" id="A0A1V9ZSL5"/>
<dbReference type="EMBL" id="JNBS01001679">
    <property type="protein sequence ID" value="OQS00983.1"/>
    <property type="molecule type" value="Genomic_DNA"/>
</dbReference>
<dbReference type="InterPro" id="IPR051924">
    <property type="entry name" value="GST_Kappa/NadH"/>
</dbReference>
<dbReference type="Pfam" id="PF01323">
    <property type="entry name" value="DSBA"/>
    <property type="match status" value="1"/>
</dbReference>
<dbReference type="GO" id="GO:0005777">
    <property type="term" value="C:peroxisome"/>
    <property type="evidence" value="ECO:0007669"/>
    <property type="project" value="TreeGrafter"/>
</dbReference>
<reference evidence="2 3" key="1">
    <citation type="journal article" date="2014" name="Genome Biol. Evol.">
        <title>The secreted proteins of Achlya hypogyna and Thraustotheca clavata identify the ancestral oomycete secretome and reveal gene acquisitions by horizontal gene transfer.</title>
        <authorList>
            <person name="Misner I."/>
            <person name="Blouin N."/>
            <person name="Leonard G."/>
            <person name="Richards T.A."/>
            <person name="Lane C.E."/>
        </authorList>
    </citation>
    <scope>NUCLEOTIDE SEQUENCE [LARGE SCALE GENOMIC DNA]</scope>
    <source>
        <strain evidence="2 3">ATCC 34112</strain>
    </source>
</reference>
<organism evidence="2 3">
    <name type="scientific">Thraustotheca clavata</name>
    <dbReference type="NCBI Taxonomy" id="74557"/>
    <lineage>
        <taxon>Eukaryota</taxon>
        <taxon>Sar</taxon>
        <taxon>Stramenopiles</taxon>
        <taxon>Oomycota</taxon>
        <taxon>Saprolegniomycetes</taxon>
        <taxon>Saprolegniales</taxon>
        <taxon>Achlyaceae</taxon>
        <taxon>Thraustotheca</taxon>
    </lineage>
</organism>
<evidence type="ECO:0000259" key="1">
    <source>
        <dbReference type="Pfam" id="PF01323"/>
    </source>
</evidence>
<protein>
    <submittedName>
        <fullName evidence="2">DSBA oxidoreductase</fullName>
    </submittedName>
</protein>
<feature type="domain" description="DSBA-like thioredoxin" evidence="1">
    <location>
        <begin position="7"/>
        <end position="184"/>
    </location>
</feature>
<proteinExistence type="predicted"/>
<dbReference type="InterPro" id="IPR001853">
    <property type="entry name" value="DSBA-like_thioredoxin_dom"/>
</dbReference>
<dbReference type="GO" id="GO:0004364">
    <property type="term" value="F:glutathione transferase activity"/>
    <property type="evidence" value="ECO:0007669"/>
    <property type="project" value="TreeGrafter"/>
</dbReference>
<evidence type="ECO:0000313" key="2">
    <source>
        <dbReference type="EMBL" id="OQS00983.1"/>
    </source>
</evidence>
<sequence length="208" mass="23445">MRPQATIYYDIISPFTHILLKTRGPIEQKLDLRPVPVFLPGLLRSQKNIGPAEIPSKREFSYASMVWRAEKLKIPFKFPPRHPFSSIAPMRLLTAIDPDMATIDKAFNFVFSDGRDPNEEWSAFCEAIGLPGSTPKPTDDAIKAKLTKNTEEAAALGIFGVPTIYFKERIFFGADSIDMLLDFIDQPNLFDEPAYKAALATENPLLRR</sequence>
<dbReference type="GO" id="GO:0004602">
    <property type="term" value="F:glutathione peroxidase activity"/>
    <property type="evidence" value="ECO:0007669"/>
    <property type="project" value="TreeGrafter"/>
</dbReference>
<dbReference type="STRING" id="74557.A0A1V9ZSL5"/>
<dbReference type="GO" id="GO:0005739">
    <property type="term" value="C:mitochondrion"/>
    <property type="evidence" value="ECO:0007669"/>
    <property type="project" value="TreeGrafter"/>
</dbReference>
<name>A0A1V9ZSL5_9STRA</name>
<dbReference type="Gene3D" id="3.40.30.10">
    <property type="entry name" value="Glutaredoxin"/>
    <property type="match status" value="1"/>
</dbReference>
<evidence type="ECO:0000313" key="3">
    <source>
        <dbReference type="Proteomes" id="UP000243217"/>
    </source>
</evidence>
<gene>
    <name evidence="2" type="ORF">THRCLA_21648</name>
</gene>
<accession>A0A1V9ZSL5</accession>
<dbReference type="Proteomes" id="UP000243217">
    <property type="component" value="Unassembled WGS sequence"/>
</dbReference>
<dbReference type="PANTHER" id="PTHR42943">
    <property type="entry name" value="GLUTATHIONE S-TRANSFERASE KAPPA"/>
    <property type="match status" value="1"/>
</dbReference>
<comment type="caution">
    <text evidence="2">The sequence shown here is derived from an EMBL/GenBank/DDBJ whole genome shotgun (WGS) entry which is preliminary data.</text>
</comment>
<dbReference type="SUPFAM" id="SSF52833">
    <property type="entry name" value="Thioredoxin-like"/>
    <property type="match status" value="1"/>
</dbReference>
<keyword evidence="3" id="KW-1185">Reference proteome</keyword>
<dbReference type="OrthoDB" id="4664297at2759"/>
<dbReference type="GO" id="GO:0006749">
    <property type="term" value="P:glutathione metabolic process"/>
    <property type="evidence" value="ECO:0007669"/>
    <property type="project" value="TreeGrafter"/>
</dbReference>